<proteinExistence type="predicted"/>
<feature type="chain" id="PRO_5020826292" evidence="11">
    <location>
        <begin position="33"/>
        <end position="376"/>
    </location>
</feature>
<keyword evidence="3" id="KW-0813">Transport</keyword>
<dbReference type="PROSITE" id="PS51257">
    <property type="entry name" value="PROKAR_LIPOPROTEIN"/>
    <property type="match status" value="1"/>
</dbReference>
<dbReference type="PANTHER" id="PTHR34501:SF9">
    <property type="entry name" value="MAJOR OUTER MEMBRANE PROTEIN P.IA"/>
    <property type="match status" value="1"/>
</dbReference>
<dbReference type="InterPro" id="IPR033900">
    <property type="entry name" value="Gram_neg_porin_domain"/>
</dbReference>
<dbReference type="InterPro" id="IPR050298">
    <property type="entry name" value="Gram-neg_bact_OMP"/>
</dbReference>
<comment type="subunit">
    <text evidence="2">Homotrimer.</text>
</comment>
<evidence type="ECO:0000256" key="10">
    <source>
        <dbReference type="ARBA" id="ARBA00023237"/>
    </source>
</evidence>
<evidence type="ECO:0000259" key="12">
    <source>
        <dbReference type="Pfam" id="PF13609"/>
    </source>
</evidence>
<dbReference type="GO" id="GO:0015288">
    <property type="term" value="F:porin activity"/>
    <property type="evidence" value="ECO:0007669"/>
    <property type="project" value="UniProtKB-KW"/>
</dbReference>
<keyword evidence="10" id="KW-0998">Cell outer membrane</keyword>
<keyword evidence="6 11" id="KW-0732">Signal</keyword>
<keyword evidence="8" id="KW-0626">Porin</keyword>
<dbReference type="GO" id="GO:0046930">
    <property type="term" value="C:pore complex"/>
    <property type="evidence" value="ECO:0007669"/>
    <property type="project" value="UniProtKB-KW"/>
</dbReference>
<evidence type="ECO:0000256" key="6">
    <source>
        <dbReference type="ARBA" id="ARBA00022729"/>
    </source>
</evidence>
<dbReference type="AlphaFoldDB" id="A0A4S5BKP3"/>
<gene>
    <name evidence="13" type="ORF">E8K88_10995</name>
</gene>
<dbReference type="EMBL" id="SSWX01000013">
    <property type="protein sequence ID" value="THJ32809.1"/>
    <property type="molecule type" value="Genomic_DNA"/>
</dbReference>
<dbReference type="InterPro" id="IPR001702">
    <property type="entry name" value="Porin_Gram-ve"/>
</dbReference>
<evidence type="ECO:0000256" key="4">
    <source>
        <dbReference type="ARBA" id="ARBA00022452"/>
    </source>
</evidence>
<keyword evidence="14" id="KW-1185">Reference proteome</keyword>
<comment type="caution">
    <text evidence="13">The sequence shown here is derived from an EMBL/GenBank/DDBJ whole genome shotgun (WGS) entry which is preliminary data.</text>
</comment>
<dbReference type="Proteomes" id="UP000306236">
    <property type="component" value="Unassembled WGS sequence"/>
</dbReference>
<dbReference type="Pfam" id="PF13609">
    <property type="entry name" value="Porin_4"/>
    <property type="match status" value="1"/>
</dbReference>
<dbReference type="PRINTS" id="PR00182">
    <property type="entry name" value="ECOLNEIPORIN"/>
</dbReference>
<accession>A0A4S5BKP3</accession>
<evidence type="ECO:0000256" key="11">
    <source>
        <dbReference type="SAM" id="SignalP"/>
    </source>
</evidence>
<evidence type="ECO:0000313" key="13">
    <source>
        <dbReference type="EMBL" id="THJ32809.1"/>
    </source>
</evidence>
<feature type="signal peptide" evidence="11">
    <location>
        <begin position="1"/>
        <end position="32"/>
    </location>
</feature>
<dbReference type="GO" id="GO:0009279">
    <property type="term" value="C:cell outer membrane"/>
    <property type="evidence" value="ECO:0007669"/>
    <property type="project" value="UniProtKB-SubCell"/>
</dbReference>
<protein>
    <submittedName>
        <fullName evidence="13">Porin</fullName>
    </submittedName>
</protein>
<dbReference type="InterPro" id="IPR023614">
    <property type="entry name" value="Porin_dom_sf"/>
</dbReference>
<dbReference type="GO" id="GO:0034220">
    <property type="term" value="P:monoatomic ion transmembrane transport"/>
    <property type="evidence" value="ECO:0007669"/>
    <property type="project" value="InterPro"/>
</dbReference>
<dbReference type="OrthoDB" id="6975458at2"/>
<reference evidence="13 14" key="1">
    <citation type="submission" date="2019-04" db="EMBL/GenBank/DDBJ databases">
        <title>Lampropedia sp YIM MLB12 draf genome.</title>
        <authorList>
            <person name="Wang Y.-X."/>
        </authorList>
    </citation>
    <scope>NUCLEOTIDE SEQUENCE [LARGE SCALE GENOMIC DNA]</scope>
    <source>
        <strain evidence="13 14">YIM MLB12</strain>
    </source>
</reference>
<name>A0A4S5BKP3_9BURK</name>
<evidence type="ECO:0000256" key="2">
    <source>
        <dbReference type="ARBA" id="ARBA00011233"/>
    </source>
</evidence>
<evidence type="ECO:0000256" key="1">
    <source>
        <dbReference type="ARBA" id="ARBA00004571"/>
    </source>
</evidence>
<dbReference type="SUPFAM" id="SSF56935">
    <property type="entry name" value="Porins"/>
    <property type="match status" value="1"/>
</dbReference>
<keyword evidence="9" id="KW-0472">Membrane</keyword>
<evidence type="ECO:0000256" key="7">
    <source>
        <dbReference type="ARBA" id="ARBA00023065"/>
    </source>
</evidence>
<keyword evidence="5" id="KW-0812">Transmembrane</keyword>
<evidence type="ECO:0000256" key="9">
    <source>
        <dbReference type="ARBA" id="ARBA00023136"/>
    </source>
</evidence>
<keyword evidence="4" id="KW-1134">Transmembrane beta strand</keyword>
<dbReference type="PANTHER" id="PTHR34501">
    <property type="entry name" value="PROTEIN YDDL-RELATED"/>
    <property type="match status" value="1"/>
</dbReference>
<evidence type="ECO:0000256" key="3">
    <source>
        <dbReference type="ARBA" id="ARBA00022448"/>
    </source>
</evidence>
<evidence type="ECO:0000256" key="5">
    <source>
        <dbReference type="ARBA" id="ARBA00022692"/>
    </source>
</evidence>
<dbReference type="Gene3D" id="2.40.160.10">
    <property type="entry name" value="Porin"/>
    <property type="match status" value="1"/>
</dbReference>
<comment type="subcellular location">
    <subcellularLocation>
        <location evidence="1">Cell outer membrane</location>
        <topology evidence="1">Multi-pass membrane protein</topology>
    </subcellularLocation>
</comment>
<evidence type="ECO:0000256" key="8">
    <source>
        <dbReference type="ARBA" id="ARBA00023114"/>
    </source>
</evidence>
<dbReference type="PRINTS" id="PR00184">
    <property type="entry name" value="NEISSPPORIN"/>
</dbReference>
<sequence length="376" mass="40259">MEEIPMKRVFHMRNTALAAATIGCMASGSVYAQSNVSVYGVLDTGVEYLNRVEGSGSMTRMPLNTGGQTASRLGFRGSEDLGGGLKAVFVLESGLSLTDGRYMQGGRAFGRQAFVGLSGSWGSLTFGRQQAMGQAALMASDVIGSAVYSLASLNSYIPNQRMDNSAVYQGTFGNWTVAAMYSTARDGLPPSNCGPQQSKSGCSGYSGMLQYDNKRWAVTLAHNANKGIEGSGFFGQPPGLVYDNKSHDNYTFLTGYLMLNTTRFGGGVIHRELRSVNETFRSDQYFLGVRQPLSASIVLDAEYIYLNANREQANAQLLTVRGSYNLSRRSAAYISAGYLKNDAQVGYSVSAGTPVPASPGLGRSQAGMMVGFRHSF</sequence>
<keyword evidence="7" id="KW-0406">Ion transport</keyword>
<feature type="domain" description="Porin" evidence="12">
    <location>
        <begin position="19"/>
        <end position="343"/>
    </location>
</feature>
<evidence type="ECO:0000313" key="14">
    <source>
        <dbReference type="Proteomes" id="UP000306236"/>
    </source>
</evidence>
<organism evidence="13 14">
    <name type="scientific">Lampropedia aestuarii</name>
    <dbReference type="NCBI Taxonomy" id="2562762"/>
    <lineage>
        <taxon>Bacteria</taxon>
        <taxon>Pseudomonadati</taxon>
        <taxon>Pseudomonadota</taxon>
        <taxon>Betaproteobacteria</taxon>
        <taxon>Burkholderiales</taxon>
        <taxon>Comamonadaceae</taxon>
        <taxon>Lampropedia</taxon>
    </lineage>
</organism>
<dbReference type="InterPro" id="IPR002299">
    <property type="entry name" value="Porin_Neis"/>
</dbReference>
<dbReference type="CDD" id="cd00342">
    <property type="entry name" value="gram_neg_porins"/>
    <property type="match status" value="1"/>
</dbReference>